<dbReference type="InParanoid" id="A0A1Y2AFY1"/>
<comment type="caution">
    <text evidence="2">The sequence shown here is derived from an EMBL/GenBank/DDBJ whole genome shotgun (WGS) entry which is preliminary data.</text>
</comment>
<feature type="compositionally biased region" description="Low complexity" evidence="1">
    <location>
        <begin position="28"/>
        <end position="64"/>
    </location>
</feature>
<dbReference type="AlphaFoldDB" id="A0A1Y2AFY1"/>
<organism evidence="2 3">
    <name type="scientific">Naematelia encephala</name>
    <dbReference type="NCBI Taxonomy" id="71784"/>
    <lineage>
        <taxon>Eukaryota</taxon>
        <taxon>Fungi</taxon>
        <taxon>Dikarya</taxon>
        <taxon>Basidiomycota</taxon>
        <taxon>Agaricomycotina</taxon>
        <taxon>Tremellomycetes</taxon>
        <taxon>Tremellales</taxon>
        <taxon>Naemateliaceae</taxon>
        <taxon>Naematelia</taxon>
    </lineage>
</organism>
<dbReference type="STRING" id="71784.A0A1Y2AFY1"/>
<protein>
    <submittedName>
        <fullName evidence="2">Uncharacterized protein</fullName>
    </submittedName>
</protein>
<reference evidence="2 3" key="1">
    <citation type="submission" date="2016-07" db="EMBL/GenBank/DDBJ databases">
        <title>Pervasive Adenine N6-methylation of Active Genes in Fungi.</title>
        <authorList>
            <consortium name="DOE Joint Genome Institute"/>
            <person name="Mondo S.J."/>
            <person name="Dannebaum R.O."/>
            <person name="Kuo R.C."/>
            <person name="Labutti K."/>
            <person name="Haridas S."/>
            <person name="Kuo A."/>
            <person name="Salamov A."/>
            <person name="Ahrendt S.R."/>
            <person name="Lipzen A."/>
            <person name="Sullivan W."/>
            <person name="Andreopoulos W.B."/>
            <person name="Clum A."/>
            <person name="Lindquist E."/>
            <person name="Daum C."/>
            <person name="Ramamoorthy G.K."/>
            <person name="Gryganskyi A."/>
            <person name="Culley D."/>
            <person name="Magnuson J.K."/>
            <person name="James T.Y."/>
            <person name="O'Malley M.A."/>
            <person name="Stajich J.E."/>
            <person name="Spatafora J.W."/>
            <person name="Visel A."/>
            <person name="Grigoriev I.V."/>
        </authorList>
    </citation>
    <scope>NUCLEOTIDE SEQUENCE [LARGE SCALE GENOMIC DNA]</scope>
    <source>
        <strain evidence="2 3">68-887.2</strain>
    </source>
</reference>
<feature type="region of interest" description="Disordered" evidence="1">
    <location>
        <begin position="28"/>
        <end position="79"/>
    </location>
</feature>
<evidence type="ECO:0000256" key="1">
    <source>
        <dbReference type="SAM" id="MobiDB-lite"/>
    </source>
</evidence>
<accession>A0A1Y2AFY1</accession>
<evidence type="ECO:0000313" key="2">
    <source>
        <dbReference type="EMBL" id="ORY21372.1"/>
    </source>
</evidence>
<gene>
    <name evidence="2" type="ORF">BCR39DRAFT_64201</name>
</gene>
<name>A0A1Y2AFY1_9TREE</name>
<sequence>MPFRQSSSGLGPCRRCFAHLMKQNASPSSACYSSISTASSPSNRHSSASRHYSSPLATSSSSTPKQKHLPRLQPPSEYPSGRSSIFYPPFYPAPVGQENATLRKRRIDEAERVRKYEPGRAERARRDRQWAEPSYRMRKSPMRQCIVTRQLIPREFLISLRPNISIDRLYLLPQDILLPDPVVERKPKLGLGYYVTCHKDVLSVLPEKGPHLGFFSRRPVLGTMKIPETLPSMIHSQLCQRILQESKQLSRSSNTSSMNPTINQKEMMIRYLTIEEIEKINNNHKLDEDHNIISILDLSSSPTHQQKEPHSLLPGPKRKKIPTYTLTSLLPPNIANEVITALSTMLDPTTTTPGPPKRAMVAVRSWPTPLDSDSPGHLAVPLTIALWRLACWHGYGWKEYAVSKTGQKI</sequence>
<evidence type="ECO:0000313" key="3">
    <source>
        <dbReference type="Proteomes" id="UP000193986"/>
    </source>
</evidence>
<dbReference type="OrthoDB" id="2570051at2759"/>
<dbReference type="Proteomes" id="UP000193986">
    <property type="component" value="Unassembled WGS sequence"/>
</dbReference>
<keyword evidence="3" id="KW-1185">Reference proteome</keyword>
<proteinExistence type="predicted"/>
<dbReference type="EMBL" id="MCFC01000112">
    <property type="protein sequence ID" value="ORY21372.1"/>
    <property type="molecule type" value="Genomic_DNA"/>
</dbReference>